<organism evidence="1">
    <name type="scientific">Bifidobacterium fermentum</name>
    <dbReference type="NCBI Taxonomy" id="3059035"/>
    <lineage>
        <taxon>Bacteria</taxon>
        <taxon>Bacillati</taxon>
        <taxon>Actinomycetota</taxon>
        <taxon>Actinomycetes</taxon>
        <taxon>Bifidobacteriales</taxon>
        <taxon>Bifidobacteriaceae</taxon>
        <taxon>Bifidobacterium</taxon>
    </lineage>
</organism>
<evidence type="ECO:0000313" key="1">
    <source>
        <dbReference type="EMBL" id="XDS46910.1"/>
    </source>
</evidence>
<dbReference type="EMBL" id="CP129675">
    <property type="protein sequence ID" value="XDS46910.1"/>
    <property type="molecule type" value="Genomic_DNA"/>
</dbReference>
<reference evidence="1" key="1">
    <citation type="submission" date="2023-07" db="EMBL/GenBank/DDBJ databases">
        <title>Bifidobacterium aquikefiriaerophilum sp. nov. and Bifidobacterium eccum sp. nov., isolated from water kefir.</title>
        <authorList>
            <person name="Breselge S."/>
            <person name="Bellassi P."/>
            <person name="Barcenilla C."/>
            <person name="Alvarez-Ordonez A."/>
            <person name="Morelli L."/>
            <person name="Cotter P.D."/>
        </authorList>
    </citation>
    <scope>NUCLEOTIDE SEQUENCE</scope>
    <source>
        <strain evidence="3">WK012_4_13</strain>
        <strain evidence="2">WK013_4_14</strain>
        <strain evidence="1">WK048_4_13</strain>
    </source>
</reference>
<sequence length="47" mass="5529">MDAGWDAYVAKLNQNHLSENVKIEQQVYNTYVKRMKKLGVNLNNFNE</sequence>
<dbReference type="EMBL" id="CP129683">
    <property type="protein sequence ID" value="XDS51452.1"/>
    <property type="molecule type" value="Genomic_DNA"/>
</dbReference>
<proteinExistence type="predicted"/>
<dbReference type="RefSeq" id="WP_369342415.1">
    <property type="nucleotide sequence ID" value="NZ_CP129675.1"/>
</dbReference>
<accession>A0AB39UDS7</accession>
<evidence type="ECO:0000313" key="3">
    <source>
        <dbReference type="EMBL" id="XDS51452.1"/>
    </source>
</evidence>
<evidence type="ECO:0000313" key="2">
    <source>
        <dbReference type="EMBL" id="XDS48383.1"/>
    </source>
</evidence>
<dbReference type="Gene3D" id="3.40.190.10">
    <property type="entry name" value="Periplasmic binding protein-like II"/>
    <property type="match status" value="1"/>
</dbReference>
<gene>
    <name evidence="3" type="ORF">QN062_04620</name>
    <name evidence="2" type="ORF">QN216_08635</name>
    <name evidence="1" type="ORF">QN217_01830</name>
</gene>
<dbReference type="AlphaFoldDB" id="A0AB39UDS7"/>
<dbReference type="EMBL" id="CP129682">
    <property type="protein sequence ID" value="XDS48383.1"/>
    <property type="molecule type" value="Genomic_DNA"/>
</dbReference>
<dbReference type="KEGG" id="bfk:QN062_04620"/>
<name>A0AB39UDS7_9BIFI</name>
<protein>
    <submittedName>
        <fullName evidence="1">Uncharacterized protein</fullName>
    </submittedName>
</protein>